<comment type="caution">
    <text evidence="2">The sequence shown here is derived from an EMBL/GenBank/DDBJ whole genome shotgun (WGS) entry which is preliminary data.</text>
</comment>
<proteinExistence type="predicted"/>
<name>A0ABT9YWR0_9BACI</name>
<protein>
    <submittedName>
        <fullName evidence="2">Glucan phosphoethanolaminetransferase (Alkaline phosphatase superfamily)</fullName>
    </submittedName>
</protein>
<keyword evidence="3" id="KW-1185">Reference proteome</keyword>
<evidence type="ECO:0000256" key="1">
    <source>
        <dbReference type="SAM" id="Phobius"/>
    </source>
</evidence>
<keyword evidence="1" id="KW-0812">Transmembrane</keyword>
<dbReference type="RefSeq" id="WP_174881897.1">
    <property type="nucleotide sequence ID" value="NZ_CADEPK010000455.1"/>
</dbReference>
<dbReference type="Proteomes" id="UP001232245">
    <property type="component" value="Unassembled WGS sequence"/>
</dbReference>
<dbReference type="EMBL" id="JAUSTZ010000001">
    <property type="protein sequence ID" value="MDQ0224429.1"/>
    <property type="molecule type" value="Genomic_DNA"/>
</dbReference>
<evidence type="ECO:0000313" key="3">
    <source>
        <dbReference type="Proteomes" id="UP001232245"/>
    </source>
</evidence>
<gene>
    <name evidence="2" type="ORF">J2S02_000751</name>
</gene>
<reference evidence="2 3" key="1">
    <citation type="submission" date="2023-07" db="EMBL/GenBank/DDBJ databases">
        <title>Genomic Encyclopedia of Type Strains, Phase IV (KMG-IV): sequencing the most valuable type-strain genomes for metagenomic binning, comparative biology and taxonomic classification.</title>
        <authorList>
            <person name="Goeker M."/>
        </authorList>
    </citation>
    <scope>NUCLEOTIDE SEQUENCE [LARGE SCALE GENOMIC DNA]</scope>
    <source>
        <strain evidence="2 3">DSM 17723</strain>
    </source>
</reference>
<keyword evidence="1" id="KW-0472">Membrane</keyword>
<sequence>MELASMFFGFIFAFITYRQSGLNYKYGLIGWVTVFWGFWIVWALISFFILLFLGFLAKWVFIILIVVFIISLFRKK</sequence>
<feature type="transmembrane region" description="Helical" evidence="1">
    <location>
        <begin position="28"/>
        <end position="49"/>
    </location>
</feature>
<organism evidence="2 3">
    <name type="scientific">Metabacillus niabensis</name>
    <dbReference type="NCBI Taxonomy" id="324854"/>
    <lineage>
        <taxon>Bacteria</taxon>
        <taxon>Bacillati</taxon>
        <taxon>Bacillota</taxon>
        <taxon>Bacilli</taxon>
        <taxon>Bacillales</taxon>
        <taxon>Bacillaceae</taxon>
        <taxon>Metabacillus</taxon>
    </lineage>
</organism>
<feature type="transmembrane region" description="Helical" evidence="1">
    <location>
        <begin position="56"/>
        <end position="73"/>
    </location>
</feature>
<evidence type="ECO:0000313" key="2">
    <source>
        <dbReference type="EMBL" id="MDQ0224429.1"/>
    </source>
</evidence>
<accession>A0ABT9YWR0</accession>
<keyword evidence="1" id="KW-1133">Transmembrane helix</keyword>